<accession>A0ABD1E0N5</accession>
<dbReference type="Proteomes" id="UP001566132">
    <property type="component" value="Unassembled WGS sequence"/>
</dbReference>
<protein>
    <submittedName>
        <fullName evidence="1">Uncharacterized protein</fullName>
    </submittedName>
</protein>
<evidence type="ECO:0000313" key="2">
    <source>
        <dbReference type="Proteomes" id="UP001566132"/>
    </source>
</evidence>
<reference evidence="1 2" key="1">
    <citation type="submission" date="2024-05" db="EMBL/GenBank/DDBJ databases">
        <title>Genetic variation in Jamaican populations of the coffee berry borer (Hypothenemus hampei).</title>
        <authorList>
            <person name="Errbii M."/>
            <person name="Myrie A."/>
        </authorList>
    </citation>
    <scope>NUCLEOTIDE SEQUENCE [LARGE SCALE GENOMIC DNA]</scope>
    <source>
        <strain evidence="1">JA-Hopewell-2020-01-JO</strain>
        <tissue evidence="1">Whole body</tissue>
    </source>
</reference>
<name>A0ABD1E0N5_HYPHA</name>
<organism evidence="1 2">
    <name type="scientific">Hypothenemus hampei</name>
    <name type="common">Coffee berry borer</name>
    <dbReference type="NCBI Taxonomy" id="57062"/>
    <lineage>
        <taxon>Eukaryota</taxon>
        <taxon>Metazoa</taxon>
        <taxon>Ecdysozoa</taxon>
        <taxon>Arthropoda</taxon>
        <taxon>Hexapoda</taxon>
        <taxon>Insecta</taxon>
        <taxon>Pterygota</taxon>
        <taxon>Neoptera</taxon>
        <taxon>Endopterygota</taxon>
        <taxon>Coleoptera</taxon>
        <taxon>Polyphaga</taxon>
        <taxon>Cucujiformia</taxon>
        <taxon>Curculionidae</taxon>
        <taxon>Scolytinae</taxon>
        <taxon>Hypothenemus</taxon>
    </lineage>
</organism>
<dbReference type="AlphaFoldDB" id="A0ABD1E0N5"/>
<sequence length="161" mass="18490">MSLFSVKFFRKGKNHYGNQNILVLSRTTITVYNNFSDIRRNIIINVRVQTLRNFLSTSLDDCLIPKITFSGIGYHMSYNVRIYKVNVNLGDSNLRFISVPGPMSTLAFLLIQAPDIIIEKMQADDSESEKRNIEQERMPFSRLLPSPTLPVQSSLYCKCFT</sequence>
<comment type="caution">
    <text evidence="1">The sequence shown here is derived from an EMBL/GenBank/DDBJ whole genome shotgun (WGS) entry which is preliminary data.</text>
</comment>
<keyword evidence="2" id="KW-1185">Reference proteome</keyword>
<proteinExistence type="predicted"/>
<dbReference type="EMBL" id="JBDJPC010000015">
    <property type="protein sequence ID" value="KAL1488241.1"/>
    <property type="molecule type" value="Genomic_DNA"/>
</dbReference>
<evidence type="ECO:0000313" key="1">
    <source>
        <dbReference type="EMBL" id="KAL1488241.1"/>
    </source>
</evidence>
<gene>
    <name evidence="1" type="ORF">ABEB36_015196</name>
</gene>